<sequence>MKRFAIYVRVSTEDQDYQRQISDIKTYIQKDNTIDYEIDIYNEKVSGYKEAKQRPELSKFLDIIKNNPKYYDTLYITELTRLGRNPLHTRQIVEDLIAKKIQICVTTNGHKMLDENREPNKHLILVFQMLMEIGDLEADTLKKRTKSGLFQSARNGNAGGSNYYPYGYRKNESKKLVVDETESEVIKLIYNLYKAGNGVKVIAGILNNKEIPTRTTKISIDENIKPQTDGFKWTDKTILEIIKNPLNMGKRRYKGEKLKDDEVYDGEITKTKEKGVRYKTIYLDAPAIITEQLFLECEEIRLTKTNRNYLTTYNYLLKDLLTCGCCGRNYFGIYKPVENGHKIYICSSRLIKAGSCGNAGINISLLESAIFDSLLSSDDMLRYLKDTSIKEDVPAKIESLEVELSINQKDFNNIESQRKRLLDLYLNDRIKIAMFDASENELTKTELVLSNKINLIKSELFNYNKILDNQNDSDFSKSMLINAKDNRVELREIYNQIISKIVISKVDNKTVLASLFLKLNGVEMATPLNLFLNTRGLKNVPIKYQYSSSYQVGTYQAYDNFLNDENFVMPYTIETGLIDIPKHNLILIEDTYPIVKK</sequence>
<keyword evidence="1" id="KW-0229">DNA integration</keyword>
<evidence type="ECO:0000256" key="2">
    <source>
        <dbReference type="ARBA" id="ARBA00023125"/>
    </source>
</evidence>
<protein>
    <recommendedName>
        <fullName evidence="10">Recombinase family protein</fullName>
    </recommendedName>
</protein>
<gene>
    <name evidence="8" type="ORF">EM308_10540</name>
</gene>
<dbReference type="InterPro" id="IPR011109">
    <property type="entry name" value="DNA_bind_recombinase_dom"/>
</dbReference>
<dbReference type="InterPro" id="IPR036162">
    <property type="entry name" value="Resolvase-like_N_sf"/>
</dbReference>
<dbReference type="InterPro" id="IPR050639">
    <property type="entry name" value="SSR_resolvase"/>
</dbReference>
<evidence type="ECO:0000256" key="3">
    <source>
        <dbReference type="ARBA" id="ARBA00023172"/>
    </source>
</evidence>
<evidence type="ECO:0000313" key="8">
    <source>
        <dbReference type="EMBL" id="AOW09910.1"/>
    </source>
</evidence>
<feature type="domain" description="Recombinase" evidence="7">
    <location>
        <begin position="165"/>
        <end position="308"/>
    </location>
</feature>
<dbReference type="PANTHER" id="PTHR30461:SF2">
    <property type="entry name" value="SERINE RECOMBINASE PINE-RELATED"/>
    <property type="match status" value="1"/>
</dbReference>
<name>A0AAC9N418_9FLAO</name>
<dbReference type="EMBL" id="CP017479">
    <property type="protein sequence ID" value="AOW09910.1"/>
    <property type="molecule type" value="Genomic_DNA"/>
</dbReference>
<evidence type="ECO:0000256" key="4">
    <source>
        <dbReference type="PIRSR" id="PIRSR606118-50"/>
    </source>
</evidence>
<dbReference type="KEGG" id="fgl:EM308_10540"/>
<feature type="active site" description="O-(5'-phospho-DNA)-serine intermediate" evidence="4 5">
    <location>
        <position position="11"/>
    </location>
</feature>
<keyword evidence="9" id="KW-1185">Reference proteome</keyword>
<organism evidence="8 9">
    <name type="scientific">Flavobacterium gilvum</name>
    <dbReference type="NCBI Taxonomy" id="1492737"/>
    <lineage>
        <taxon>Bacteria</taxon>
        <taxon>Pseudomonadati</taxon>
        <taxon>Bacteroidota</taxon>
        <taxon>Flavobacteriia</taxon>
        <taxon>Flavobacteriales</taxon>
        <taxon>Flavobacteriaceae</taxon>
        <taxon>Flavobacterium</taxon>
    </lineage>
</organism>
<evidence type="ECO:0000313" key="9">
    <source>
        <dbReference type="Proteomes" id="UP000175968"/>
    </source>
</evidence>
<evidence type="ECO:0000256" key="1">
    <source>
        <dbReference type="ARBA" id="ARBA00022908"/>
    </source>
</evidence>
<dbReference type="InterPro" id="IPR006118">
    <property type="entry name" value="Recombinase_CS"/>
</dbReference>
<dbReference type="CDD" id="cd03768">
    <property type="entry name" value="SR_ResInv"/>
    <property type="match status" value="1"/>
</dbReference>
<dbReference type="InterPro" id="IPR038109">
    <property type="entry name" value="DNA_bind_recomb_sf"/>
</dbReference>
<dbReference type="Pfam" id="PF00239">
    <property type="entry name" value="Resolvase"/>
    <property type="match status" value="1"/>
</dbReference>
<dbReference type="GO" id="GO:0000150">
    <property type="term" value="F:DNA strand exchange activity"/>
    <property type="evidence" value="ECO:0007669"/>
    <property type="project" value="InterPro"/>
</dbReference>
<dbReference type="RefSeq" id="WP_035639596.1">
    <property type="nucleotide sequence ID" value="NZ_CP017479.1"/>
</dbReference>
<proteinExistence type="predicted"/>
<dbReference type="Pfam" id="PF07508">
    <property type="entry name" value="Recombinase"/>
    <property type="match status" value="1"/>
</dbReference>
<accession>A0AAC9N418</accession>
<dbReference type="Gene3D" id="3.90.1750.20">
    <property type="entry name" value="Putative Large Serine Recombinase, Chain B, Domain 2"/>
    <property type="match status" value="1"/>
</dbReference>
<dbReference type="PROSITE" id="PS00397">
    <property type="entry name" value="RECOMBINASES_1"/>
    <property type="match status" value="1"/>
</dbReference>
<dbReference type="Pfam" id="PF13408">
    <property type="entry name" value="Zn_ribbon_recom"/>
    <property type="match status" value="1"/>
</dbReference>
<dbReference type="InterPro" id="IPR025827">
    <property type="entry name" value="Zn_ribbon_recom_dom"/>
</dbReference>
<dbReference type="InterPro" id="IPR006119">
    <property type="entry name" value="Resolv_N"/>
</dbReference>
<dbReference type="PROSITE" id="PS51737">
    <property type="entry name" value="RECOMBINASE_DNA_BIND"/>
    <property type="match status" value="1"/>
</dbReference>
<dbReference type="AlphaFoldDB" id="A0AAC9N418"/>
<evidence type="ECO:0000256" key="5">
    <source>
        <dbReference type="PROSITE-ProRule" id="PRU10137"/>
    </source>
</evidence>
<reference evidence="8 9" key="1">
    <citation type="submission" date="2016-10" db="EMBL/GenBank/DDBJ databases">
        <title>Flavobacterium gilvum sp. nov., isolated from stream water.</title>
        <authorList>
            <person name="Shin S.-K."/>
            <person name="Cho Y.-J."/>
            <person name="Yi H."/>
        </authorList>
    </citation>
    <scope>NUCLEOTIDE SEQUENCE [LARGE SCALE GENOMIC DNA]</scope>
    <source>
        <strain evidence="8 9">EM1308</strain>
    </source>
</reference>
<dbReference type="SMART" id="SM00857">
    <property type="entry name" value="Resolvase"/>
    <property type="match status" value="1"/>
</dbReference>
<keyword evidence="2" id="KW-0238">DNA-binding</keyword>
<dbReference type="SUPFAM" id="SSF53041">
    <property type="entry name" value="Resolvase-like"/>
    <property type="match status" value="1"/>
</dbReference>
<evidence type="ECO:0000259" key="7">
    <source>
        <dbReference type="PROSITE" id="PS51737"/>
    </source>
</evidence>
<dbReference type="GO" id="GO:0015074">
    <property type="term" value="P:DNA integration"/>
    <property type="evidence" value="ECO:0007669"/>
    <property type="project" value="UniProtKB-KW"/>
</dbReference>
<dbReference type="PROSITE" id="PS51736">
    <property type="entry name" value="RECOMBINASES_3"/>
    <property type="match status" value="1"/>
</dbReference>
<keyword evidence="3" id="KW-0233">DNA recombination</keyword>
<feature type="domain" description="Resolvase/invertase-type recombinase catalytic" evidence="6">
    <location>
        <begin position="3"/>
        <end position="156"/>
    </location>
</feature>
<evidence type="ECO:0000259" key="6">
    <source>
        <dbReference type="PROSITE" id="PS51736"/>
    </source>
</evidence>
<evidence type="ECO:0008006" key="10">
    <source>
        <dbReference type="Google" id="ProtNLM"/>
    </source>
</evidence>
<dbReference type="Gene3D" id="3.40.50.1390">
    <property type="entry name" value="Resolvase, N-terminal catalytic domain"/>
    <property type="match status" value="1"/>
</dbReference>
<dbReference type="PANTHER" id="PTHR30461">
    <property type="entry name" value="DNA-INVERTASE FROM LAMBDOID PROPHAGE"/>
    <property type="match status" value="1"/>
</dbReference>
<dbReference type="Proteomes" id="UP000175968">
    <property type="component" value="Chromosome"/>
</dbReference>
<dbReference type="GO" id="GO:0003677">
    <property type="term" value="F:DNA binding"/>
    <property type="evidence" value="ECO:0007669"/>
    <property type="project" value="UniProtKB-KW"/>
</dbReference>